<dbReference type="eggNOG" id="COG4969">
    <property type="taxonomic scope" value="Bacteria"/>
</dbReference>
<comment type="caution">
    <text evidence="1">The sequence shown here is derived from an EMBL/GenBank/DDBJ whole genome shotgun (WGS) entry which is preliminary data.</text>
</comment>
<name>A0YAI6_9GAMM</name>
<accession>A0YAI6</accession>
<sequence length="176" mass="18392">MKKSITAHVTSMNNSGFTLIEMVAVLLLVGILGATATGKFIDLWSDAERAAVANIGANFTTGVNYVHFKWLASGSPGAVLDFMPVTSATGSGALSVNANGWPADMRGTSRTLNSKADCVDVWVSVFLSGPSVSGSAGTADYQAIYNGSYGCTYAFQKNTELNIQFNSITGQVTISD</sequence>
<dbReference type="InterPro" id="IPR045584">
    <property type="entry name" value="Pilin-like"/>
</dbReference>
<dbReference type="NCBIfam" id="TIGR02532">
    <property type="entry name" value="IV_pilin_GFxxxE"/>
    <property type="match status" value="1"/>
</dbReference>
<organism evidence="1 2">
    <name type="scientific">marine gamma proteobacterium HTCC2143</name>
    <dbReference type="NCBI Taxonomy" id="247633"/>
    <lineage>
        <taxon>Bacteria</taxon>
        <taxon>Pseudomonadati</taxon>
        <taxon>Pseudomonadota</taxon>
        <taxon>Gammaproteobacteria</taxon>
        <taxon>Cellvibrionales</taxon>
        <taxon>Spongiibacteraceae</taxon>
        <taxon>BD1-7 clade</taxon>
    </lineage>
</organism>
<evidence type="ECO:0000313" key="2">
    <source>
        <dbReference type="Proteomes" id="UP000004931"/>
    </source>
</evidence>
<dbReference type="Proteomes" id="UP000004931">
    <property type="component" value="Unassembled WGS sequence"/>
</dbReference>
<protein>
    <submittedName>
        <fullName evidence="1">Pilin, putative</fullName>
    </submittedName>
</protein>
<dbReference type="Gene3D" id="3.30.700.10">
    <property type="entry name" value="Glycoprotein, Type 4 Pilin"/>
    <property type="match status" value="1"/>
</dbReference>
<dbReference type="OrthoDB" id="6227380at2"/>
<dbReference type="Pfam" id="PF07963">
    <property type="entry name" value="N_methyl"/>
    <property type="match status" value="1"/>
</dbReference>
<evidence type="ECO:0000313" key="1">
    <source>
        <dbReference type="EMBL" id="EAW33140.1"/>
    </source>
</evidence>
<gene>
    <name evidence="1" type="ORF">GP2143_17831</name>
</gene>
<dbReference type="EMBL" id="AAVT01000001">
    <property type="protein sequence ID" value="EAW33140.1"/>
    <property type="molecule type" value="Genomic_DNA"/>
</dbReference>
<reference evidence="1 2" key="1">
    <citation type="journal article" date="2010" name="J. Bacteriol.">
        <title>Genome sequence of the oligotrophic marine Gammaproteobacterium HTCC2143, isolated from the Oregon Coast.</title>
        <authorList>
            <person name="Oh H.M."/>
            <person name="Kang I."/>
            <person name="Ferriera S."/>
            <person name="Giovannoni S.J."/>
            <person name="Cho J.C."/>
        </authorList>
    </citation>
    <scope>NUCLEOTIDE SEQUENCE [LARGE SCALE GENOMIC DNA]</scope>
    <source>
        <strain evidence="1 2">HTCC2143</strain>
    </source>
</reference>
<dbReference type="PROSITE" id="PS00409">
    <property type="entry name" value="PROKAR_NTER_METHYL"/>
    <property type="match status" value="1"/>
</dbReference>
<dbReference type="STRING" id="247633.GP2143_17831"/>
<keyword evidence="2" id="KW-1185">Reference proteome</keyword>
<dbReference type="InterPro" id="IPR012902">
    <property type="entry name" value="N_methyl_site"/>
</dbReference>
<proteinExistence type="predicted"/>
<dbReference type="AlphaFoldDB" id="A0YAI6"/>
<dbReference type="SUPFAM" id="SSF54523">
    <property type="entry name" value="Pili subunits"/>
    <property type="match status" value="1"/>
</dbReference>